<organism evidence="1 2">
    <name type="scientific">Tissierella carlieri</name>
    <dbReference type="NCBI Taxonomy" id="689904"/>
    <lineage>
        <taxon>Bacteria</taxon>
        <taxon>Bacillati</taxon>
        <taxon>Bacillota</taxon>
        <taxon>Tissierellia</taxon>
        <taxon>Tissierellales</taxon>
        <taxon>Tissierellaceae</taxon>
        <taxon>Tissierella</taxon>
    </lineage>
</organism>
<gene>
    <name evidence="1" type="ORF">NE686_17925</name>
</gene>
<comment type="caution">
    <text evidence="1">The sequence shown here is derived from an EMBL/GenBank/DDBJ whole genome shotgun (WGS) entry which is preliminary data.</text>
</comment>
<name>A0ABT1SES7_9FIRM</name>
<protein>
    <submittedName>
        <fullName evidence="1">Uncharacterized protein</fullName>
    </submittedName>
</protein>
<evidence type="ECO:0000313" key="1">
    <source>
        <dbReference type="EMBL" id="MCQ4924984.1"/>
    </source>
</evidence>
<dbReference type="EMBL" id="JANGAC010000017">
    <property type="protein sequence ID" value="MCQ4924984.1"/>
    <property type="molecule type" value="Genomic_DNA"/>
</dbReference>
<evidence type="ECO:0000313" key="2">
    <source>
        <dbReference type="Proteomes" id="UP001524478"/>
    </source>
</evidence>
<proteinExistence type="predicted"/>
<sequence length="171" mass="19907">MNNKFEKANLVVIIFLILILLNVNVKKSEIPKIVADGFHSTFYTILDFMRTNNYNGEDITELEHIKEENINTLKFVLKKDIICSTSFNLDRMTQENIVIAKEESYIEDLINCANLFSYEDRDKNYNIFKGSINEALKNKGRKIEVPLSDNNYNKESYVQVLDGMIYIVISF</sequence>
<accession>A0ABT1SES7</accession>
<dbReference type="RefSeq" id="WP_256312576.1">
    <property type="nucleotide sequence ID" value="NZ_JANGAC010000017.1"/>
</dbReference>
<reference evidence="1 2" key="1">
    <citation type="submission" date="2022-06" db="EMBL/GenBank/DDBJ databases">
        <title>Isolation of gut microbiota from human fecal samples.</title>
        <authorList>
            <person name="Pamer E.G."/>
            <person name="Barat B."/>
            <person name="Waligurski E."/>
            <person name="Medina S."/>
            <person name="Paddock L."/>
            <person name="Mostad J."/>
        </authorList>
    </citation>
    <scope>NUCLEOTIDE SEQUENCE [LARGE SCALE GENOMIC DNA]</scope>
    <source>
        <strain evidence="1 2">DFI.7.95</strain>
    </source>
</reference>
<keyword evidence="2" id="KW-1185">Reference proteome</keyword>
<dbReference type="Proteomes" id="UP001524478">
    <property type="component" value="Unassembled WGS sequence"/>
</dbReference>